<reference evidence="1 2" key="1">
    <citation type="journal article" date="2021" name="Commun. Biol.">
        <title>The genome of Shorea leprosula (Dipterocarpaceae) highlights the ecological relevance of drought in aseasonal tropical rainforests.</title>
        <authorList>
            <person name="Ng K.K.S."/>
            <person name="Kobayashi M.J."/>
            <person name="Fawcett J.A."/>
            <person name="Hatakeyama M."/>
            <person name="Paape T."/>
            <person name="Ng C.H."/>
            <person name="Ang C.C."/>
            <person name="Tnah L.H."/>
            <person name="Lee C.T."/>
            <person name="Nishiyama T."/>
            <person name="Sese J."/>
            <person name="O'Brien M.J."/>
            <person name="Copetti D."/>
            <person name="Mohd Noor M.I."/>
            <person name="Ong R.C."/>
            <person name="Putra M."/>
            <person name="Sireger I.Z."/>
            <person name="Indrioko S."/>
            <person name="Kosugi Y."/>
            <person name="Izuno A."/>
            <person name="Isagi Y."/>
            <person name="Lee S.L."/>
            <person name="Shimizu K.K."/>
        </authorList>
    </citation>
    <scope>NUCLEOTIDE SEQUENCE [LARGE SCALE GENOMIC DNA]</scope>
    <source>
        <strain evidence="1">214</strain>
    </source>
</reference>
<protein>
    <submittedName>
        <fullName evidence="1">Uncharacterized protein</fullName>
    </submittedName>
</protein>
<proteinExistence type="predicted"/>
<evidence type="ECO:0000313" key="2">
    <source>
        <dbReference type="Proteomes" id="UP001054252"/>
    </source>
</evidence>
<dbReference type="EMBL" id="BPVZ01000023">
    <property type="protein sequence ID" value="GKV05541.1"/>
    <property type="molecule type" value="Genomic_DNA"/>
</dbReference>
<organism evidence="1 2">
    <name type="scientific">Rubroshorea leprosula</name>
    <dbReference type="NCBI Taxonomy" id="152421"/>
    <lineage>
        <taxon>Eukaryota</taxon>
        <taxon>Viridiplantae</taxon>
        <taxon>Streptophyta</taxon>
        <taxon>Embryophyta</taxon>
        <taxon>Tracheophyta</taxon>
        <taxon>Spermatophyta</taxon>
        <taxon>Magnoliopsida</taxon>
        <taxon>eudicotyledons</taxon>
        <taxon>Gunneridae</taxon>
        <taxon>Pentapetalae</taxon>
        <taxon>rosids</taxon>
        <taxon>malvids</taxon>
        <taxon>Malvales</taxon>
        <taxon>Dipterocarpaceae</taxon>
        <taxon>Rubroshorea</taxon>
    </lineage>
</organism>
<keyword evidence="2" id="KW-1185">Reference proteome</keyword>
<name>A0AAV5IUP8_9ROSI</name>
<accession>A0AAV5IUP8</accession>
<evidence type="ECO:0000313" key="1">
    <source>
        <dbReference type="EMBL" id="GKV05541.1"/>
    </source>
</evidence>
<dbReference type="Proteomes" id="UP001054252">
    <property type="component" value="Unassembled WGS sequence"/>
</dbReference>
<dbReference type="AlphaFoldDB" id="A0AAV5IUP8"/>
<sequence>MYSPNGRRQNKPVISVNMSTCASVTPTSGDQGCYTPTSGDQNS</sequence>
<gene>
    <name evidence="1" type="ORF">SLEP1_g17541</name>
</gene>
<comment type="caution">
    <text evidence="1">The sequence shown here is derived from an EMBL/GenBank/DDBJ whole genome shotgun (WGS) entry which is preliminary data.</text>
</comment>